<dbReference type="PROSITE" id="PS00759">
    <property type="entry name" value="ARGE_DAPE_CPG2_2"/>
    <property type="match status" value="1"/>
</dbReference>
<dbReference type="InterPro" id="IPR011650">
    <property type="entry name" value="Peptidase_M20_dimer"/>
</dbReference>
<comment type="cofactor">
    <cofactor evidence="1">
        <name>Zn(2+)</name>
        <dbReference type="ChEBI" id="CHEBI:29105"/>
    </cofactor>
</comment>
<evidence type="ECO:0000313" key="8">
    <source>
        <dbReference type="WBParaSite" id="ACRNAN_scaffold1324.g27846.t1"/>
    </source>
</evidence>
<dbReference type="PANTHER" id="PTHR43808:SF8">
    <property type="entry name" value="PEPTIDASE M20 DIMERISATION DOMAIN-CONTAINING PROTEIN"/>
    <property type="match status" value="1"/>
</dbReference>
<dbReference type="GO" id="GO:0046872">
    <property type="term" value="F:metal ion binding"/>
    <property type="evidence" value="ECO:0007669"/>
    <property type="project" value="UniProtKB-KW"/>
</dbReference>
<evidence type="ECO:0000256" key="2">
    <source>
        <dbReference type="ARBA" id="ARBA00006247"/>
    </source>
</evidence>
<organism evidence="7 8">
    <name type="scientific">Acrobeloides nanus</name>
    <dbReference type="NCBI Taxonomy" id="290746"/>
    <lineage>
        <taxon>Eukaryota</taxon>
        <taxon>Metazoa</taxon>
        <taxon>Ecdysozoa</taxon>
        <taxon>Nematoda</taxon>
        <taxon>Chromadorea</taxon>
        <taxon>Rhabditida</taxon>
        <taxon>Tylenchina</taxon>
        <taxon>Cephalobomorpha</taxon>
        <taxon>Cephaloboidea</taxon>
        <taxon>Cephalobidae</taxon>
        <taxon>Acrobeloides</taxon>
    </lineage>
</organism>
<sequence>MELMKIESTTKQEGALAVAIKDYLKTKGWNIIVQPMPGEPNRSNILATRLHYDEGGPRILFNTHLDTVPPYIPPTTDGKFIYGRGSNDAKGQIASMIFAIQKIAENHPEYAEDIGLLLVVGEETDHVGMKEANKLNLKPEFLIVGEPTEMKFAHAQKGAVKVRFDSNGIAAHSGYPHMGDSAVHKLIDVLHDLLKHKWPSSPELGETTINVGLINGGQAVNALAEKATASIAIRNTYPAKEVLETVKKLVNKRVEIGDVGMNDPVILTKPPPPFESVPVAFNTDIPYFDYRNHLKGCFLFGAGSITNAHSMSEFISIEELEKSVDVHVDLALKLLRK</sequence>
<evidence type="ECO:0000256" key="4">
    <source>
        <dbReference type="ARBA" id="ARBA00022801"/>
    </source>
</evidence>
<dbReference type="Gene3D" id="3.30.70.360">
    <property type="match status" value="1"/>
</dbReference>
<dbReference type="InterPro" id="IPR001261">
    <property type="entry name" value="ArgE/DapE_CS"/>
</dbReference>
<dbReference type="SUPFAM" id="SSF53187">
    <property type="entry name" value="Zn-dependent exopeptidases"/>
    <property type="match status" value="1"/>
</dbReference>
<dbReference type="WBParaSite" id="ACRNAN_scaffold2816.g26134.t1">
    <property type="protein sequence ID" value="ACRNAN_scaffold2816.g26134.t1"/>
    <property type="gene ID" value="ACRNAN_scaffold2816.g26134"/>
</dbReference>
<dbReference type="SUPFAM" id="SSF55031">
    <property type="entry name" value="Bacterial exopeptidase dimerisation domain"/>
    <property type="match status" value="1"/>
</dbReference>
<evidence type="ECO:0000313" key="7">
    <source>
        <dbReference type="Proteomes" id="UP000887540"/>
    </source>
</evidence>
<accession>A0A914CQV5</accession>
<dbReference type="InterPro" id="IPR036264">
    <property type="entry name" value="Bact_exopeptidase_dim_dom"/>
</dbReference>
<protein>
    <submittedName>
        <fullName evidence="8 9">Peptidase M20 dimerisation domain-containing protein</fullName>
    </submittedName>
</protein>
<keyword evidence="7" id="KW-1185">Reference proteome</keyword>
<keyword evidence="4" id="KW-0378">Hydrolase</keyword>
<comment type="similarity">
    <text evidence="2">Belongs to the peptidase M20A family.</text>
</comment>
<dbReference type="PANTHER" id="PTHR43808">
    <property type="entry name" value="ACETYLORNITHINE DEACETYLASE"/>
    <property type="match status" value="1"/>
</dbReference>
<dbReference type="InterPro" id="IPR002933">
    <property type="entry name" value="Peptidase_M20"/>
</dbReference>
<evidence type="ECO:0000256" key="5">
    <source>
        <dbReference type="ARBA" id="ARBA00022833"/>
    </source>
</evidence>
<evidence type="ECO:0000256" key="1">
    <source>
        <dbReference type="ARBA" id="ARBA00001947"/>
    </source>
</evidence>
<name>A0A914CQV5_9BILA</name>
<dbReference type="InterPro" id="IPR050072">
    <property type="entry name" value="Peptidase_M20A"/>
</dbReference>
<reference evidence="8 9" key="1">
    <citation type="submission" date="2022-11" db="UniProtKB">
        <authorList>
            <consortium name="WormBaseParasite"/>
        </authorList>
    </citation>
    <scope>IDENTIFICATION</scope>
</reference>
<dbReference type="Pfam" id="PF07687">
    <property type="entry name" value="M20_dimer"/>
    <property type="match status" value="1"/>
</dbReference>
<dbReference type="Proteomes" id="UP000887540">
    <property type="component" value="Unplaced"/>
</dbReference>
<proteinExistence type="inferred from homology"/>
<keyword evidence="3" id="KW-0479">Metal-binding</keyword>
<dbReference type="Pfam" id="PF01546">
    <property type="entry name" value="Peptidase_M20"/>
    <property type="match status" value="1"/>
</dbReference>
<dbReference type="Gene3D" id="3.40.630.10">
    <property type="entry name" value="Zn peptidases"/>
    <property type="match status" value="1"/>
</dbReference>
<evidence type="ECO:0000259" key="6">
    <source>
        <dbReference type="Pfam" id="PF07687"/>
    </source>
</evidence>
<dbReference type="WBParaSite" id="ACRNAN_scaffold1324.g27846.t1">
    <property type="protein sequence ID" value="ACRNAN_scaffold1324.g27846.t1"/>
    <property type="gene ID" value="ACRNAN_scaffold1324.g27846"/>
</dbReference>
<dbReference type="GO" id="GO:0016787">
    <property type="term" value="F:hydrolase activity"/>
    <property type="evidence" value="ECO:0007669"/>
    <property type="project" value="UniProtKB-KW"/>
</dbReference>
<feature type="domain" description="Peptidase M20 dimerisation" evidence="6">
    <location>
        <begin position="155"/>
        <end position="253"/>
    </location>
</feature>
<dbReference type="AlphaFoldDB" id="A0A914CQV5"/>
<keyword evidence="5" id="KW-0862">Zinc</keyword>
<evidence type="ECO:0000256" key="3">
    <source>
        <dbReference type="ARBA" id="ARBA00022723"/>
    </source>
</evidence>
<evidence type="ECO:0000313" key="9">
    <source>
        <dbReference type="WBParaSite" id="ACRNAN_scaffold2816.g26134.t1"/>
    </source>
</evidence>